<dbReference type="InterPro" id="IPR041110">
    <property type="entry name" value="PBECR2"/>
</dbReference>
<reference evidence="3" key="1">
    <citation type="submission" date="2018-11" db="EMBL/GenBank/DDBJ databases">
        <authorList>
            <person name="Onetto C."/>
        </authorList>
    </citation>
    <scope>NUCLEOTIDE SEQUENCE [LARGE SCALE GENOMIC DNA]</scope>
</reference>
<proteinExistence type="predicted"/>
<evidence type="ECO:0000313" key="3">
    <source>
        <dbReference type="EMBL" id="VUX47867.1"/>
    </source>
</evidence>
<dbReference type="AlphaFoldDB" id="A0A564WHA7"/>
<dbReference type="NCBIfam" id="TIGR01641">
    <property type="entry name" value="phageSPP1_gp7"/>
    <property type="match status" value="1"/>
</dbReference>
<evidence type="ECO:0000259" key="1">
    <source>
        <dbReference type="Pfam" id="PF04233"/>
    </source>
</evidence>
<dbReference type="InterPro" id="IPR006528">
    <property type="entry name" value="Phage_head_morphogenesis_dom"/>
</dbReference>
<dbReference type="EMBL" id="UXAT02000053">
    <property type="protein sequence ID" value="VUX47867.1"/>
    <property type="molecule type" value="Genomic_DNA"/>
</dbReference>
<evidence type="ECO:0000259" key="2">
    <source>
        <dbReference type="Pfam" id="PF18810"/>
    </source>
</evidence>
<organism evidence="3 4">
    <name type="scientific">Candidatus Defluviicoccus seviourii</name>
    <dbReference type="NCBI Taxonomy" id="2565273"/>
    <lineage>
        <taxon>Bacteria</taxon>
        <taxon>Pseudomonadati</taxon>
        <taxon>Pseudomonadota</taxon>
        <taxon>Alphaproteobacteria</taxon>
        <taxon>Rhodospirillales</taxon>
        <taxon>Rhodospirillaceae</taxon>
        <taxon>Defluviicoccus</taxon>
    </lineage>
</organism>
<dbReference type="Pfam" id="PF18810">
    <property type="entry name" value="PBECR2"/>
    <property type="match status" value="1"/>
</dbReference>
<sequence>MPDPVTGVPFEEAIDYLRKKVDLPTRSWTDLWEGMHARAFVVAGAMRDELLADLHQAVTQALADGTTARDFRARFEEIVAKHGWTGWTGEGTKKARRWRARVIYDTNLRSARAAGRWQQIQRLKERRPYLRYTAVLDSSTRQEHEDWHGTILPVDHPFWQTHYPPNGWYCRCQVVQLSDADLKRRGLAVTKAPEVKMVPKEIKGRGRVETPEGIDPGFGGHNAGIAAGVEPELTAMERHGPWEALHVGGRSPGLEPAPSKLDPVAAMRAMADAAADDNGVRATLRRVLGGTEKTYTDPMGQRVRVSEAIATHILAEPDRKKARRERFFPLIQELIEAPQEIWVGFARSAVTGRVWLRRRYVRLVSVDKTRVIGLVGDLDGGVWSGVTFLTGRGVSAIRALRSGLRVFRDG</sequence>
<evidence type="ECO:0008006" key="5">
    <source>
        <dbReference type="Google" id="ProtNLM"/>
    </source>
</evidence>
<dbReference type="Proteomes" id="UP000326641">
    <property type="component" value="Unassembled WGS sequence"/>
</dbReference>
<accession>A0A564WHA7</accession>
<protein>
    <recommendedName>
        <fullName evidence="5">Phage head morphogenesis domain-containing protein</fullName>
    </recommendedName>
</protein>
<feature type="domain" description="Phage head morphogenesis" evidence="1">
    <location>
        <begin position="53"/>
        <end position="174"/>
    </location>
</feature>
<keyword evidence="4" id="KW-1185">Reference proteome</keyword>
<dbReference type="Pfam" id="PF04233">
    <property type="entry name" value="Phage_Mu_F"/>
    <property type="match status" value="1"/>
</dbReference>
<evidence type="ECO:0000313" key="4">
    <source>
        <dbReference type="Proteomes" id="UP000326641"/>
    </source>
</evidence>
<name>A0A564WHA7_9PROT</name>
<feature type="domain" description="Phage-Barnase-EndoU-ColicinE5/D-RelE like nuclease 2" evidence="2">
    <location>
        <begin position="288"/>
        <end position="408"/>
    </location>
</feature>
<gene>
    <name evidence="3" type="ORF">DF3PA_80027</name>
</gene>
<comment type="caution">
    <text evidence="3">The sequence shown here is derived from an EMBL/GenBank/DDBJ whole genome shotgun (WGS) entry which is preliminary data.</text>
</comment>